<proteinExistence type="predicted"/>
<evidence type="ECO:0000313" key="1">
    <source>
        <dbReference type="EMBL" id="QIB38830.1"/>
    </source>
</evidence>
<evidence type="ECO:0000313" key="2">
    <source>
        <dbReference type="Proteomes" id="UP000464865"/>
    </source>
</evidence>
<dbReference type="EMBL" id="CP048632">
    <property type="protein sequence ID" value="QIB38830.1"/>
    <property type="molecule type" value="Genomic_DNA"/>
</dbReference>
<dbReference type="KEGG" id="roy:G3A56_13180"/>
<dbReference type="Proteomes" id="UP000464865">
    <property type="component" value="Chromosome M15-11"/>
</dbReference>
<protein>
    <submittedName>
        <fullName evidence="1">Uncharacterized protein</fullName>
    </submittedName>
</protein>
<organism evidence="1 2">
    <name type="scientific">Rhizobium oryzihabitans</name>
    <dbReference type="NCBI Taxonomy" id="2267833"/>
    <lineage>
        <taxon>Bacteria</taxon>
        <taxon>Pseudomonadati</taxon>
        <taxon>Pseudomonadota</taxon>
        <taxon>Alphaproteobacteria</taxon>
        <taxon>Hyphomicrobiales</taxon>
        <taxon>Rhizobiaceae</taxon>
        <taxon>Rhizobium/Agrobacterium group</taxon>
        <taxon>Rhizobium</taxon>
    </lineage>
</organism>
<dbReference type="AlphaFoldDB" id="A0A7L5BIY1"/>
<accession>A0A7L5BIY1</accession>
<sequence length="206" mass="23123">MWVHLLRWMLGLSPHNLAVHYLPSSRDLFLAESSAYAAYFSRLRGQRTIIADVSGTGRSPAHFIASMEAQEDTSVFIALKSNRIDPPMEARAPARDDVLLDAGITIDLERFLFERFNTTMGEDRAIGMEFLGTQFNILREHLPLDVASEALIAKMQEAFAQILLLLRQSPITMLPEATSDDDLQEALHKLVQVGAQYLDVAKRLPE</sequence>
<gene>
    <name evidence="1" type="ORF">G3A56_13180</name>
</gene>
<keyword evidence="2" id="KW-1185">Reference proteome</keyword>
<name>A0A7L5BIY1_9HYPH</name>
<dbReference type="RefSeq" id="WP_003492148.1">
    <property type="nucleotide sequence ID" value="NZ_CP048632.1"/>
</dbReference>
<reference evidence="1 2" key="1">
    <citation type="submission" date="2020-02" db="EMBL/GenBank/DDBJ databases">
        <title>Plant-Promoting Endophytic Bacterium Rhizobium oryzihabitans sp. nov., Isolated from the Root of Rice.</title>
        <authorList>
            <person name="zhao J."/>
            <person name="Zhang G."/>
        </authorList>
    </citation>
    <scope>NUCLEOTIDE SEQUENCE [LARGE SCALE GENOMIC DNA]</scope>
    <source>
        <strain evidence="1 2">M15</strain>
    </source>
</reference>